<protein>
    <submittedName>
        <fullName evidence="1">Uncharacterized protein DUF4003</fullName>
    </submittedName>
</protein>
<dbReference type="EMBL" id="QPJJ01000001">
    <property type="protein sequence ID" value="RCW77513.1"/>
    <property type="molecule type" value="Genomic_DNA"/>
</dbReference>
<dbReference type="RefSeq" id="WP_114351435.1">
    <property type="nucleotide sequence ID" value="NZ_QPJJ01000001.1"/>
</dbReference>
<comment type="caution">
    <text evidence="1">The sequence shown here is derived from an EMBL/GenBank/DDBJ whole genome shotgun (WGS) entry which is preliminary data.</text>
</comment>
<dbReference type="Pfam" id="PF13170">
    <property type="entry name" value="DUF4003"/>
    <property type="match status" value="1"/>
</dbReference>
<evidence type="ECO:0000313" key="2">
    <source>
        <dbReference type="Proteomes" id="UP000252585"/>
    </source>
</evidence>
<gene>
    <name evidence="1" type="ORF">DFR57_101388</name>
</gene>
<keyword evidence="2" id="KW-1185">Reference proteome</keyword>
<organism evidence="1 2">
    <name type="scientific">Saliterribacillus persicus</name>
    <dbReference type="NCBI Taxonomy" id="930114"/>
    <lineage>
        <taxon>Bacteria</taxon>
        <taxon>Bacillati</taxon>
        <taxon>Bacillota</taxon>
        <taxon>Bacilli</taxon>
        <taxon>Bacillales</taxon>
        <taxon>Bacillaceae</taxon>
        <taxon>Saliterribacillus</taxon>
    </lineage>
</organism>
<dbReference type="OrthoDB" id="1778393at2"/>
<dbReference type="Proteomes" id="UP000252585">
    <property type="component" value="Unassembled WGS sequence"/>
</dbReference>
<name>A0A368YB89_9BACI</name>
<sequence>MGRDVNQISTEYMEVFTALKKKLKWGMADTSSIMMISSLYSMNEKPFQMERFSTITDYIKKNVGTFSTLKSSHRFTVGAMLDLHFDEPKDNFHKYLAVYEKLVEGGFKRGSFTYIAALSLFTSNTETDSDLLIDRAMIIYKNMKKSHYFLTGDNDYPLALLLAQLDRNTDELINDMDRYYDQLNQNGFRKGNDLQFLSHIFTIQQDEDPSVLVDRAKSLTQDFKKMGLRVKPMFYPVIGLLALIENSSKDIETLMALYDRFNNEKHFRWKKDINFIIATNFIVKDKVENTNLLTTGIQTTIETIIQAQQTAMIAGVAAAAAASNSSN</sequence>
<accession>A0A368YB89</accession>
<dbReference type="InterPro" id="IPR025062">
    <property type="entry name" value="DUF4003"/>
</dbReference>
<proteinExistence type="predicted"/>
<dbReference type="AlphaFoldDB" id="A0A368YB89"/>
<reference evidence="1 2" key="1">
    <citation type="submission" date="2018-07" db="EMBL/GenBank/DDBJ databases">
        <title>Genomic Encyclopedia of Type Strains, Phase IV (KMG-IV): sequencing the most valuable type-strain genomes for metagenomic binning, comparative biology and taxonomic classification.</title>
        <authorList>
            <person name="Goeker M."/>
        </authorList>
    </citation>
    <scope>NUCLEOTIDE SEQUENCE [LARGE SCALE GENOMIC DNA]</scope>
    <source>
        <strain evidence="1 2">DSM 27696</strain>
    </source>
</reference>
<evidence type="ECO:0000313" key="1">
    <source>
        <dbReference type="EMBL" id="RCW77513.1"/>
    </source>
</evidence>